<accession>A0A9D1DGG4</accession>
<feature type="transmembrane region" description="Helical" evidence="8">
    <location>
        <begin position="230"/>
        <end position="250"/>
    </location>
</feature>
<keyword evidence="6 8" id="KW-1133">Transmembrane helix</keyword>
<evidence type="ECO:0000256" key="1">
    <source>
        <dbReference type="ARBA" id="ARBA00004651"/>
    </source>
</evidence>
<dbReference type="GO" id="GO:0005886">
    <property type="term" value="C:plasma membrane"/>
    <property type="evidence" value="ECO:0007669"/>
    <property type="project" value="UniProtKB-SubCell"/>
</dbReference>
<name>A0A9D1DGG4_9FIRM</name>
<dbReference type="InterPro" id="IPR002549">
    <property type="entry name" value="AI-2E-like"/>
</dbReference>
<comment type="subcellular location">
    <subcellularLocation>
        <location evidence="1">Cell membrane</location>
        <topology evidence="1">Multi-pass membrane protein</topology>
    </subcellularLocation>
</comment>
<feature type="transmembrane region" description="Helical" evidence="8">
    <location>
        <begin position="35"/>
        <end position="53"/>
    </location>
</feature>
<reference evidence="9" key="1">
    <citation type="submission" date="2020-10" db="EMBL/GenBank/DDBJ databases">
        <authorList>
            <person name="Gilroy R."/>
        </authorList>
    </citation>
    <scope>NUCLEOTIDE SEQUENCE</scope>
    <source>
        <strain evidence="9">ChiBcec15-4380</strain>
    </source>
</reference>
<dbReference type="GO" id="GO:0055085">
    <property type="term" value="P:transmembrane transport"/>
    <property type="evidence" value="ECO:0007669"/>
    <property type="project" value="TreeGrafter"/>
</dbReference>
<reference evidence="9" key="2">
    <citation type="journal article" date="2021" name="PeerJ">
        <title>Extensive microbial diversity within the chicken gut microbiome revealed by metagenomics and culture.</title>
        <authorList>
            <person name="Gilroy R."/>
            <person name="Ravi A."/>
            <person name="Getino M."/>
            <person name="Pursley I."/>
            <person name="Horton D.L."/>
            <person name="Alikhan N.F."/>
            <person name="Baker D."/>
            <person name="Gharbi K."/>
            <person name="Hall N."/>
            <person name="Watson M."/>
            <person name="Adriaenssens E.M."/>
            <person name="Foster-Nyarko E."/>
            <person name="Jarju S."/>
            <person name="Secka A."/>
            <person name="Antonio M."/>
            <person name="Oren A."/>
            <person name="Chaudhuri R.R."/>
            <person name="La Ragione R."/>
            <person name="Hildebrand F."/>
            <person name="Pallen M.J."/>
        </authorList>
    </citation>
    <scope>NUCLEOTIDE SEQUENCE</scope>
    <source>
        <strain evidence="9">ChiBcec15-4380</strain>
    </source>
</reference>
<evidence type="ECO:0000256" key="7">
    <source>
        <dbReference type="ARBA" id="ARBA00023136"/>
    </source>
</evidence>
<evidence type="ECO:0000256" key="6">
    <source>
        <dbReference type="ARBA" id="ARBA00022989"/>
    </source>
</evidence>
<evidence type="ECO:0000256" key="4">
    <source>
        <dbReference type="ARBA" id="ARBA00022475"/>
    </source>
</evidence>
<evidence type="ECO:0000256" key="3">
    <source>
        <dbReference type="ARBA" id="ARBA00022448"/>
    </source>
</evidence>
<dbReference type="AlphaFoldDB" id="A0A9D1DGG4"/>
<dbReference type="PANTHER" id="PTHR21716">
    <property type="entry name" value="TRANSMEMBRANE PROTEIN"/>
    <property type="match status" value="1"/>
</dbReference>
<proteinExistence type="inferred from homology"/>
<evidence type="ECO:0000256" key="2">
    <source>
        <dbReference type="ARBA" id="ARBA00009773"/>
    </source>
</evidence>
<keyword evidence="7 8" id="KW-0472">Membrane</keyword>
<feature type="transmembrane region" description="Helical" evidence="8">
    <location>
        <begin position="328"/>
        <end position="361"/>
    </location>
</feature>
<dbReference type="PANTHER" id="PTHR21716:SF53">
    <property type="entry name" value="PERMEASE PERM-RELATED"/>
    <property type="match status" value="1"/>
</dbReference>
<feature type="transmembrane region" description="Helical" evidence="8">
    <location>
        <begin position="297"/>
        <end position="316"/>
    </location>
</feature>
<feature type="transmembrane region" description="Helical" evidence="8">
    <location>
        <begin position="74"/>
        <end position="99"/>
    </location>
</feature>
<comment type="similarity">
    <text evidence="2">Belongs to the autoinducer-2 exporter (AI-2E) (TC 2.A.86) family.</text>
</comment>
<evidence type="ECO:0000313" key="10">
    <source>
        <dbReference type="Proteomes" id="UP000824239"/>
    </source>
</evidence>
<keyword evidence="3" id="KW-0813">Transport</keyword>
<keyword evidence="5 8" id="KW-0812">Transmembrane</keyword>
<organism evidence="9 10">
    <name type="scientific">Candidatus Avoscillospira avicola</name>
    <dbReference type="NCBI Taxonomy" id="2840706"/>
    <lineage>
        <taxon>Bacteria</taxon>
        <taxon>Bacillati</taxon>
        <taxon>Bacillota</taxon>
        <taxon>Clostridia</taxon>
        <taxon>Eubacteriales</taxon>
        <taxon>Oscillospiraceae</taxon>
        <taxon>Oscillospiraceae incertae sedis</taxon>
        <taxon>Candidatus Avoscillospira</taxon>
    </lineage>
</organism>
<sequence length="398" mass="43178">MILAVVALSLLLLGALLYLPKIGGAISAFLGALRPIFTGAVVAYLLSPIAKRLEAWLQRRLKKTKLSDTRRDKLSLGLSVVGALLLLLLLLAGFFAMLLPQLYVSLIGLANSIPDYFQDAEATVLKWLEDDPQLRAFVETQLARAYQGLTNLLNPQTFNRIWDFLSGLTSSVISVVGFVVDLALGFVASVYILWSRRRFLAQAKKITAAFCRPGLADRLFDTARRIHRTFSGYIVGTLTDALIVGIITYIATTLMGMPYTPIIATVVGVTNIIPILGPFLGAVPSALLILLADPWKCLYFILFIVILQQVDGNIIAPRIIGSNTGLSGFWVLTAITVAGSLFGLAGMVVCVPTMAVLYALISEWVSGRLARKGMPTDTAVYGEIQRMSDLASSNEENP</sequence>
<gene>
    <name evidence="9" type="ORF">IAA53_02620</name>
</gene>
<keyword evidence="4" id="KW-1003">Cell membrane</keyword>
<evidence type="ECO:0000256" key="5">
    <source>
        <dbReference type="ARBA" id="ARBA00022692"/>
    </source>
</evidence>
<evidence type="ECO:0000256" key="8">
    <source>
        <dbReference type="SAM" id="Phobius"/>
    </source>
</evidence>
<dbReference type="Proteomes" id="UP000824239">
    <property type="component" value="Unassembled WGS sequence"/>
</dbReference>
<evidence type="ECO:0000313" key="9">
    <source>
        <dbReference type="EMBL" id="HIR50174.1"/>
    </source>
</evidence>
<comment type="caution">
    <text evidence="9">The sequence shown here is derived from an EMBL/GenBank/DDBJ whole genome shotgun (WGS) entry which is preliminary data.</text>
</comment>
<protein>
    <submittedName>
        <fullName evidence="9">AI-2E family transporter</fullName>
    </submittedName>
</protein>
<feature type="transmembrane region" description="Helical" evidence="8">
    <location>
        <begin position="172"/>
        <end position="194"/>
    </location>
</feature>
<feature type="transmembrane region" description="Helical" evidence="8">
    <location>
        <begin position="262"/>
        <end position="290"/>
    </location>
</feature>
<dbReference type="EMBL" id="DVHE01000017">
    <property type="protein sequence ID" value="HIR50174.1"/>
    <property type="molecule type" value="Genomic_DNA"/>
</dbReference>
<dbReference type="Pfam" id="PF01594">
    <property type="entry name" value="AI-2E_transport"/>
    <property type="match status" value="1"/>
</dbReference>